<dbReference type="RefSeq" id="WP_189566602.1">
    <property type="nucleotide sequence ID" value="NZ_BMXI01000001.1"/>
</dbReference>
<dbReference type="Proteomes" id="UP000644507">
    <property type="component" value="Unassembled WGS sequence"/>
</dbReference>
<dbReference type="AlphaFoldDB" id="A0A918TDY5"/>
<gene>
    <name evidence="1" type="ORF">GCM10007100_02610</name>
</gene>
<name>A0A918TDY5_9BACT</name>
<accession>A0A918TDY5</accession>
<dbReference type="EMBL" id="BMXI01000001">
    <property type="protein sequence ID" value="GHC41361.1"/>
    <property type="molecule type" value="Genomic_DNA"/>
</dbReference>
<reference evidence="1" key="2">
    <citation type="submission" date="2020-09" db="EMBL/GenBank/DDBJ databases">
        <authorList>
            <person name="Sun Q."/>
            <person name="Kim S."/>
        </authorList>
    </citation>
    <scope>NUCLEOTIDE SEQUENCE</scope>
    <source>
        <strain evidence="1">KCTC 12988</strain>
    </source>
</reference>
<evidence type="ECO:0000313" key="1">
    <source>
        <dbReference type="EMBL" id="GHC41361.1"/>
    </source>
</evidence>
<proteinExistence type="predicted"/>
<comment type="caution">
    <text evidence="1">The sequence shown here is derived from an EMBL/GenBank/DDBJ whole genome shotgun (WGS) entry which is preliminary data.</text>
</comment>
<keyword evidence="2" id="KW-1185">Reference proteome</keyword>
<protein>
    <submittedName>
        <fullName evidence="1">Uncharacterized protein</fullName>
    </submittedName>
</protein>
<organism evidence="1 2">
    <name type="scientific">Roseibacillus persicicus</name>
    <dbReference type="NCBI Taxonomy" id="454148"/>
    <lineage>
        <taxon>Bacteria</taxon>
        <taxon>Pseudomonadati</taxon>
        <taxon>Verrucomicrobiota</taxon>
        <taxon>Verrucomicrobiia</taxon>
        <taxon>Verrucomicrobiales</taxon>
        <taxon>Verrucomicrobiaceae</taxon>
        <taxon>Roseibacillus</taxon>
    </lineage>
</organism>
<evidence type="ECO:0000313" key="2">
    <source>
        <dbReference type="Proteomes" id="UP000644507"/>
    </source>
</evidence>
<sequence length="300" mass="32564">MKNHIWSLLPLLVFSPVLQGRDVEWRSLPFQTNVTSSGQALDDSWSFSLGYFAGNFVPSDSNTEQWAEHWVTLDVSRYVESQSRFVGVWSDTGEVPDGKHGYIWGLNRGALSPEWILLGGNSWTFPLPFASPIDPDASITWTTDTADNIVVGQVGAAGAHITTAAVAGAPYLLEGEVWRSLKFVDSELENPLVSGWETDPDGDGFSNLEEFAFGLEPLSPDAPRICPSTANGFFEFEVTKAENVAVGYLGEVSDNLTSWADDGASVALIAETATSLVFRDLTALGITPRFGRVQVTLLTP</sequence>
<reference evidence="1" key="1">
    <citation type="journal article" date="2014" name="Int. J. Syst. Evol. Microbiol.">
        <title>Complete genome sequence of Corynebacterium casei LMG S-19264T (=DSM 44701T), isolated from a smear-ripened cheese.</title>
        <authorList>
            <consortium name="US DOE Joint Genome Institute (JGI-PGF)"/>
            <person name="Walter F."/>
            <person name="Albersmeier A."/>
            <person name="Kalinowski J."/>
            <person name="Ruckert C."/>
        </authorList>
    </citation>
    <scope>NUCLEOTIDE SEQUENCE</scope>
    <source>
        <strain evidence="1">KCTC 12988</strain>
    </source>
</reference>